<sequence length="343" mass="37202">MRTFTNRLDGYQRRHRWLGMPLAVLYKFVEDQGTYQAALLTYYGFVSLFPLLLLLTTGLGFALHGNPRLQQQVLNSALGQFPVVGDQLGANIHSFHGNSFALAVGVLGSVYGALGIAQAAQNALNRIWAVPHYRRPNPLKGRLRSLILLAMLGVGVVLTSGLAALAATSHVFGVDISWAARIGAVALSVALNSALLMLTYRVLTARVLSRAQLWPEALAGAVVWQGLLAASTYSVSHTLRGATATYGMFAIVLGLLTWLYLGAMTFILCAQSATVRSRRLWPRNLLAPFTDDITLTGADKRAYTSYATTESYKPYEDIRVQFDQPPPPAAPEEEEPTGPTPAT</sequence>
<dbReference type="EMBL" id="JBHEZX010000002">
    <property type="protein sequence ID" value="MFC1408882.1"/>
    <property type="molecule type" value="Genomic_DNA"/>
</dbReference>
<comment type="caution">
    <text evidence="1">The sequence shown here is derived from an EMBL/GenBank/DDBJ whole genome shotgun (WGS) entry which is preliminary data.</text>
</comment>
<organism evidence="1 2">
    <name type="scientific">Streptacidiphilus alkalitolerans</name>
    <dbReference type="NCBI Taxonomy" id="3342712"/>
    <lineage>
        <taxon>Bacteria</taxon>
        <taxon>Bacillati</taxon>
        <taxon>Actinomycetota</taxon>
        <taxon>Actinomycetes</taxon>
        <taxon>Kitasatosporales</taxon>
        <taxon>Streptomycetaceae</taxon>
        <taxon>Streptacidiphilus</taxon>
    </lineage>
</organism>
<dbReference type="PANTHER" id="PTHR30213:SF1">
    <property type="entry name" value="INNER MEMBRANE PROTEIN YHJD"/>
    <property type="match status" value="1"/>
</dbReference>
<reference evidence="1 2" key="1">
    <citation type="submission" date="2024-09" db="EMBL/GenBank/DDBJ databases">
        <authorList>
            <person name="Lee S.D."/>
        </authorList>
    </citation>
    <scope>NUCLEOTIDE SEQUENCE [LARGE SCALE GENOMIC DNA]</scope>
    <source>
        <strain evidence="1 2">N1-1</strain>
    </source>
</reference>
<evidence type="ECO:0000313" key="2">
    <source>
        <dbReference type="Proteomes" id="UP001592582"/>
    </source>
</evidence>
<proteinExistence type="predicted"/>
<evidence type="ECO:0000313" key="1">
    <source>
        <dbReference type="EMBL" id="MFC1408882.1"/>
    </source>
</evidence>
<gene>
    <name evidence="1" type="ORF">ACEZDG_06265</name>
</gene>
<dbReference type="Pfam" id="PF03631">
    <property type="entry name" value="Virul_fac_BrkB"/>
    <property type="match status" value="1"/>
</dbReference>
<dbReference type="InterPro" id="IPR017039">
    <property type="entry name" value="Virul_fac_BrkB"/>
</dbReference>
<dbReference type="PANTHER" id="PTHR30213">
    <property type="entry name" value="INNER MEMBRANE PROTEIN YHJD"/>
    <property type="match status" value="1"/>
</dbReference>
<name>A0ABV6V582_9ACTN</name>
<accession>A0ABV6V582</accession>
<dbReference type="Proteomes" id="UP001592582">
    <property type="component" value="Unassembled WGS sequence"/>
</dbReference>
<keyword evidence="2" id="KW-1185">Reference proteome</keyword>
<protein>
    <submittedName>
        <fullName evidence="1">YihY/virulence factor BrkB family protein</fullName>
    </submittedName>
</protein>